<comment type="similarity">
    <text evidence="1">Belongs to the TRAFAC class TrmE-Era-EngA-EngB-Septin-like GTPase superfamily. Septin GTPase family.</text>
</comment>
<protein>
    <recommendedName>
        <fullName evidence="3">Septin-type G domain-containing protein</fullName>
    </recommendedName>
</protein>
<evidence type="ECO:0000313" key="4">
    <source>
        <dbReference type="EMBL" id="KAI6655835.1"/>
    </source>
</evidence>
<dbReference type="GO" id="GO:0005525">
    <property type="term" value="F:GTP binding"/>
    <property type="evidence" value="ECO:0007669"/>
    <property type="project" value="UniProtKB-KW"/>
</dbReference>
<dbReference type="InterPro" id="IPR030379">
    <property type="entry name" value="G_SEPTIN_dom"/>
</dbReference>
<dbReference type="Proteomes" id="UP001165289">
    <property type="component" value="Unassembled WGS sequence"/>
</dbReference>
<dbReference type="SUPFAM" id="SSF52540">
    <property type="entry name" value="P-loop containing nucleoside triphosphate hydrolases"/>
    <property type="match status" value="2"/>
</dbReference>
<dbReference type="InterPro" id="IPR027417">
    <property type="entry name" value="P-loop_NTPase"/>
</dbReference>
<dbReference type="EMBL" id="JAKMXF010000172">
    <property type="protein sequence ID" value="KAI6655835.1"/>
    <property type="molecule type" value="Genomic_DNA"/>
</dbReference>
<feature type="compositionally biased region" description="Polar residues" evidence="2">
    <location>
        <begin position="45"/>
        <end position="64"/>
    </location>
</feature>
<keyword evidence="1" id="KW-0342">GTP-binding</keyword>
<evidence type="ECO:0000256" key="2">
    <source>
        <dbReference type="SAM" id="MobiDB-lite"/>
    </source>
</evidence>
<sequence length="609" mass="70273">MFIELLFFISFLFVLFGFLQIHKIRNNANNSLKENIEKLAKESSSHYSPRPQNFSQNLNQSQRTPPFRDLRKNQDKLQHCIPADDSACQHAPIDDVNKNKNVQEKLFSFRTLRVLSEKCIPKRSTNVEVRNQDQIMTTSDELRNRICRELMRCEIIGKMKIYHVNLKQVFCNQKYKFRKLEFGQPNIGTSVIKDKVILLVGATGSGKSTLINSMINYVFGVEFEDNVRFKLVIEGIDSQQNQAQSQTTWITAYTIHHQKEFKVNYNLTIIDTPGFGDTKGIKRDAEIMKQIKAFLTAPVSQGIGHINAVGIVAQSSLPRLTITQKYIFDQILALFGKDIGENIYLMLTFADGRTPQVLNGIDGVQMPYKDYFKFNNSVIFEDSSTEDELSKMFWKMGMKSFDIFFNLFPTTCAKSLTQTKLVLEERERIETQVEGLQFRVKQGLNKLEYLKQLAQIVKQHNADITRNKNFTYEVEEDSIDKHDLEPNTYVTNCLICNFTCHPSCGITNDGEKYRCSAMDAGGKANAHCKVCRKGCHWMQHRNMGYYFTIKRRTVKKTFNQLKERYQDANGKVISAQMIVHKVESEYETVQAQIIAITEELRKSINKLNK</sequence>
<keyword evidence="1" id="KW-0547">Nucleotide-binding</keyword>
<name>A0AAV7K4U4_9METZ</name>
<feature type="domain" description="Septin-type G" evidence="3">
    <location>
        <begin position="197"/>
        <end position="279"/>
    </location>
</feature>
<reference evidence="4 5" key="1">
    <citation type="journal article" date="2023" name="BMC Biol.">
        <title>The compact genome of the sponge Oopsacas minuta (Hexactinellida) is lacking key metazoan core genes.</title>
        <authorList>
            <person name="Santini S."/>
            <person name="Schenkelaars Q."/>
            <person name="Jourda C."/>
            <person name="Duchesne M."/>
            <person name="Belahbib H."/>
            <person name="Rocher C."/>
            <person name="Selva M."/>
            <person name="Riesgo A."/>
            <person name="Vervoort M."/>
            <person name="Leys S.P."/>
            <person name="Kodjabachian L."/>
            <person name="Le Bivic A."/>
            <person name="Borchiellini C."/>
            <person name="Claverie J.M."/>
            <person name="Renard E."/>
        </authorList>
    </citation>
    <scope>NUCLEOTIDE SEQUENCE [LARGE SCALE GENOMIC DNA]</scope>
    <source>
        <strain evidence="4">SPO-2</strain>
    </source>
</reference>
<dbReference type="Gene3D" id="3.40.50.300">
    <property type="entry name" value="P-loop containing nucleotide triphosphate hydrolases"/>
    <property type="match status" value="1"/>
</dbReference>
<gene>
    <name evidence="4" type="ORF">LOD99_11365</name>
</gene>
<dbReference type="CDD" id="cd00882">
    <property type="entry name" value="Ras_like_GTPase"/>
    <property type="match status" value="1"/>
</dbReference>
<evidence type="ECO:0000313" key="5">
    <source>
        <dbReference type="Proteomes" id="UP001165289"/>
    </source>
</evidence>
<dbReference type="AlphaFoldDB" id="A0AAV7K4U4"/>
<dbReference type="Pfam" id="PF00735">
    <property type="entry name" value="Septin"/>
    <property type="match status" value="1"/>
</dbReference>
<comment type="caution">
    <text evidence="4">The sequence shown here is derived from an EMBL/GenBank/DDBJ whole genome shotgun (WGS) entry which is preliminary data.</text>
</comment>
<evidence type="ECO:0000256" key="1">
    <source>
        <dbReference type="RuleBase" id="RU004560"/>
    </source>
</evidence>
<accession>A0AAV7K4U4</accession>
<organism evidence="4 5">
    <name type="scientific">Oopsacas minuta</name>
    <dbReference type="NCBI Taxonomy" id="111878"/>
    <lineage>
        <taxon>Eukaryota</taxon>
        <taxon>Metazoa</taxon>
        <taxon>Porifera</taxon>
        <taxon>Hexactinellida</taxon>
        <taxon>Hexasterophora</taxon>
        <taxon>Lyssacinosida</taxon>
        <taxon>Leucopsacidae</taxon>
        <taxon>Oopsacas</taxon>
    </lineage>
</organism>
<keyword evidence="5" id="KW-1185">Reference proteome</keyword>
<feature type="non-terminal residue" evidence="4">
    <location>
        <position position="609"/>
    </location>
</feature>
<proteinExistence type="inferred from homology"/>
<dbReference type="PANTHER" id="PTHR32046">
    <property type="entry name" value="G DOMAIN-CONTAINING PROTEIN"/>
    <property type="match status" value="1"/>
</dbReference>
<feature type="region of interest" description="Disordered" evidence="2">
    <location>
        <begin position="41"/>
        <end position="68"/>
    </location>
</feature>
<dbReference type="PANTHER" id="PTHR32046:SF14">
    <property type="match status" value="1"/>
</dbReference>
<evidence type="ECO:0000259" key="3">
    <source>
        <dbReference type="Pfam" id="PF00735"/>
    </source>
</evidence>